<dbReference type="EMBL" id="CAMXCT010004226">
    <property type="protein sequence ID" value="CAI4008240.1"/>
    <property type="molecule type" value="Genomic_DNA"/>
</dbReference>
<feature type="coiled-coil region" evidence="1">
    <location>
        <begin position="1"/>
        <end position="77"/>
    </location>
</feature>
<dbReference type="Pfam" id="PF08232">
    <property type="entry name" value="Striatin"/>
    <property type="match status" value="1"/>
</dbReference>
<feature type="domain" description="Striatin N-terminal" evidence="2">
    <location>
        <begin position="11"/>
        <end position="80"/>
    </location>
</feature>
<evidence type="ECO:0000259" key="2">
    <source>
        <dbReference type="Pfam" id="PF08232"/>
    </source>
</evidence>
<dbReference type="Gene3D" id="1.20.5.300">
    <property type="match status" value="1"/>
</dbReference>
<dbReference type="AlphaFoldDB" id="A0A9P1DDF1"/>
<dbReference type="InterPro" id="IPR013258">
    <property type="entry name" value="Striatin_N"/>
</dbReference>
<comment type="caution">
    <text evidence="3">The sequence shown here is derived from an EMBL/GenBank/DDBJ whole genome shotgun (WGS) entry which is preliminary data.</text>
</comment>
<organism evidence="3">
    <name type="scientific">Cladocopium goreaui</name>
    <dbReference type="NCBI Taxonomy" id="2562237"/>
    <lineage>
        <taxon>Eukaryota</taxon>
        <taxon>Sar</taxon>
        <taxon>Alveolata</taxon>
        <taxon>Dinophyceae</taxon>
        <taxon>Suessiales</taxon>
        <taxon>Symbiodiniaceae</taxon>
        <taxon>Cladocopium</taxon>
    </lineage>
</organism>
<name>A0A9P1DDF1_9DINO</name>
<reference evidence="4" key="2">
    <citation type="submission" date="2024-04" db="EMBL/GenBank/DDBJ databases">
        <authorList>
            <person name="Chen Y."/>
            <person name="Shah S."/>
            <person name="Dougan E. K."/>
            <person name="Thang M."/>
            <person name="Chan C."/>
        </authorList>
    </citation>
    <scope>NUCLEOTIDE SEQUENCE [LARGE SCALE GENOMIC DNA]</scope>
</reference>
<gene>
    <name evidence="3" type="ORF">C1SCF055_LOCUS33700</name>
</gene>
<keyword evidence="1" id="KW-0175">Coiled coil</keyword>
<dbReference type="EMBL" id="CAMXCT030004226">
    <property type="protein sequence ID" value="CAL4795552.1"/>
    <property type="molecule type" value="Genomic_DNA"/>
</dbReference>
<keyword evidence="5" id="KW-1185">Reference proteome</keyword>
<sequence>MDIADDDVHALENLLRNFQEQLQEIAVYQADEALDKAVVEAQIEDLESRLDSRQQQNQDLFRRVKMLEEVLQMERQKRIRQMAADNEVLPGFMTPRRSRSSLPSFQDLSELLLARRAMMSSRMWLKPNCTGTIDMEHCDC</sequence>
<evidence type="ECO:0000256" key="1">
    <source>
        <dbReference type="SAM" id="Coils"/>
    </source>
</evidence>
<protein>
    <recommendedName>
        <fullName evidence="2">Striatin N-terminal domain-containing protein</fullName>
    </recommendedName>
</protein>
<evidence type="ECO:0000313" key="5">
    <source>
        <dbReference type="Proteomes" id="UP001152797"/>
    </source>
</evidence>
<accession>A0A9P1DDF1</accession>
<reference evidence="3" key="1">
    <citation type="submission" date="2022-10" db="EMBL/GenBank/DDBJ databases">
        <authorList>
            <person name="Chen Y."/>
            <person name="Dougan E. K."/>
            <person name="Chan C."/>
            <person name="Rhodes N."/>
            <person name="Thang M."/>
        </authorList>
    </citation>
    <scope>NUCLEOTIDE SEQUENCE</scope>
</reference>
<proteinExistence type="predicted"/>
<dbReference type="EMBL" id="CAMXCT020004226">
    <property type="protein sequence ID" value="CAL1161615.1"/>
    <property type="molecule type" value="Genomic_DNA"/>
</dbReference>
<evidence type="ECO:0000313" key="4">
    <source>
        <dbReference type="EMBL" id="CAL1161615.1"/>
    </source>
</evidence>
<evidence type="ECO:0000313" key="3">
    <source>
        <dbReference type="EMBL" id="CAI4008240.1"/>
    </source>
</evidence>
<dbReference type="Proteomes" id="UP001152797">
    <property type="component" value="Unassembled WGS sequence"/>
</dbReference>